<dbReference type="Pfam" id="PF03235">
    <property type="entry name" value="GmrSD_N"/>
    <property type="match status" value="1"/>
</dbReference>
<dbReference type="PANTHER" id="PTHR39639:SF1">
    <property type="entry name" value="DUF262 DOMAIN-CONTAINING PROTEIN"/>
    <property type="match status" value="1"/>
</dbReference>
<dbReference type="KEGG" id="vg:13994269"/>
<accession>K4F7C3</accession>
<evidence type="ECO:0000313" key="3">
    <source>
        <dbReference type="Proteomes" id="UP000000457"/>
    </source>
</evidence>
<dbReference type="EMBL" id="JN882285">
    <property type="protein sequence ID" value="AFC21978.1"/>
    <property type="molecule type" value="Genomic_DNA"/>
</dbReference>
<dbReference type="InterPro" id="IPR004919">
    <property type="entry name" value="GmrSD_N"/>
</dbReference>
<gene>
    <name evidence="2" type="ORF">GAP32_518</name>
</gene>
<dbReference type="OrthoDB" id="27577at10239"/>
<dbReference type="Proteomes" id="UP000000457">
    <property type="component" value="Segment"/>
</dbReference>
<dbReference type="GeneID" id="13994269"/>
<evidence type="ECO:0000259" key="1">
    <source>
        <dbReference type="Pfam" id="PF03235"/>
    </source>
</evidence>
<organism evidence="2 3">
    <name type="scientific">Cronobacter phage vB_CsaM_GAP32</name>
    <dbReference type="NCBI Taxonomy" id="1141136"/>
    <lineage>
        <taxon>Viruses</taxon>
        <taxon>Duplodnaviria</taxon>
        <taxon>Heunggongvirae</taxon>
        <taxon>Uroviricota</taxon>
        <taxon>Caudoviricetes</taxon>
        <taxon>Mimasvirus</taxon>
        <taxon>Mimasvirus GAP32</taxon>
    </lineage>
</organism>
<proteinExistence type="predicted"/>
<protein>
    <recommendedName>
        <fullName evidence="1">GmrSD restriction endonucleases N-terminal domain-containing protein</fullName>
    </recommendedName>
</protein>
<feature type="domain" description="GmrSD restriction endonucleases N-terminal" evidence="1">
    <location>
        <begin position="20"/>
        <end position="167"/>
    </location>
</feature>
<dbReference type="RefSeq" id="YP_006987633.1">
    <property type="nucleotide sequence ID" value="NC_019401.1"/>
</dbReference>
<sequence>MKNIVQDCKMVSIRELMDIKLTIPHYQRENTWSIKQKQFLLDSIIKGYPITSFLLCKSNEELSFDLVDAKHRYQTICEFKNNKLPYTFYNDDGKRINLFYGTDDESEKEIIYNSYNNVSIMSSDMRAAFDSYNIILQIFSSEDYEVNAEIFKRVNTSGKKANKAEIKASQTSGSDYHVMLNSILKASENISPNLKLKVLNFFECLDKEKTGTTDLRYSRLTNDKSIKSLKYSNIFHKIEVYCSIAKNIVEHISEPYDKLIFKIPNINLAIDEIIDSKFELSEMDAIHDFNTMYNDLLKAVGYFGGKFSINKKTFNETMMCVFTALVKERSSEIGPMFSSYWIKNLDTMCKQAETYFPHKSLDSAGSIVRAFKFVNEYFDYAINKVEIGGDEVGK</sequence>
<dbReference type="PANTHER" id="PTHR39639">
    <property type="entry name" value="CHROMOSOME 16, WHOLE GENOME SHOTGUN SEQUENCE"/>
    <property type="match status" value="1"/>
</dbReference>
<reference evidence="2 3" key="1">
    <citation type="journal article" date="2014" name="Virology">
        <title>Supersize me: Cronobacter sakazakii phage GAP32.</title>
        <authorList>
            <person name="Abbasifar R."/>
            <person name="Griffiths M.W."/>
            <person name="Sabour P.M."/>
            <person name="Ackermann H.-W."/>
            <person name="Vandersteegen K."/>
            <person name="Lavigne R."/>
            <person name="Noben J.-P."/>
            <person name="Villa A.A."/>
            <person name="Abbasifar A."/>
            <person name="Nash J.H.E."/>
            <person name="Kropinski A.M."/>
        </authorList>
    </citation>
    <scope>NUCLEOTIDE SEQUENCE [LARGE SCALE GENOMIC DNA]</scope>
    <source>
        <strain evidence="2">GAP-32</strain>
    </source>
</reference>
<keyword evidence="3" id="KW-1185">Reference proteome</keyword>
<name>K4F7C3_9CAUD</name>
<evidence type="ECO:0000313" key="2">
    <source>
        <dbReference type="EMBL" id="AFC21978.1"/>
    </source>
</evidence>